<dbReference type="InterPro" id="IPR026590">
    <property type="entry name" value="Ssirtuin_cat_dom"/>
</dbReference>
<dbReference type="InterPro" id="IPR029035">
    <property type="entry name" value="DHS-like_NAD/FAD-binding_dom"/>
</dbReference>
<evidence type="ECO:0000313" key="7">
    <source>
        <dbReference type="Proteomes" id="UP000001548"/>
    </source>
</evidence>
<comment type="caution">
    <text evidence="6">The sequence shown here is derived from an EMBL/GenBank/DDBJ whole genome shotgun (WGS) entry which is preliminary data.</text>
</comment>
<dbReference type="AlphaFoldDB" id="A8BD53"/>
<dbReference type="PANTHER" id="PTHR11085:SF6">
    <property type="entry name" value="NAD-DEPENDENT PROTEIN DEACETYLASE SIRTUIN-2"/>
    <property type="match status" value="1"/>
</dbReference>
<dbReference type="PANTHER" id="PTHR11085">
    <property type="entry name" value="NAD-DEPENDENT PROTEIN DEACYLASE SIRTUIN-5, MITOCHONDRIAL-RELATED"/>
    <property type="match status" value="1"/>
</dbReference>
<evidence type="ECO:0000256" key="5">
    <source>
        <dbReference type="ARBA" id="ARBA00023027"/>
    </source>
</evidence>
<dbReference type="VEuPathDB" id="GiardiaDB:GL50803_10708"/>
<evidence type="ECO:0000256" key="4">
    <source>
        <dbReference type="ARBA" id="ARBA00022833"/>
    </source>
</evidence>
<evidence type="ECO:0000256" key="2">
    <source>
        <dbReference type="ARBA" id="ARBA00022679"/>
    </source>
</evidence>
<dbReference type="GO" id="GO:0046872">
    <property type="term" value="F:metal ion binding"/>
    <property type="evidence" value="ECO:0007669"/>
    <property type="project" value="UniProtKB-KW"/>
</dbReference>
<dbReference type="EMBL" id="AACB03000002">
    <property type="protein sequence ID" value="KAE8304186.1"/>
    <property type="molecule type" value="Genomic_DNA"/>
</dbReference>
<dbReference type="InterPro" id="IPR026591">
    <property type="entry name" value="Sirtuin_cat_small_dom_sf"/>
</dbReference>
<dbReference type="OMA" id="ASYHNTI"/>
<dbReference type="InterPro" id="IPR003000">
    <property type="entry name" value="Sirtuin"/>
</dbReference>
<dbReference type="HOGENOM" id="CLU_404638_0_0_1"/>
<dbReference type="Proteomes" id="UP000001548">
    <property type="component" value="Unassembled WGS sequence"/>
</dbReference>
<dbReference type="SUPFAM" id="SSF52467">
    <property type="entry name" value="DHS-like NAD/FAD-binding domain"/>
    <property type="match status" value="1"/>
</dbReference>
<proteinExistence type="predicted"/>
<dbReference type="PROSITE" id="PS50305">
    <property type="entry name" value="SIRTUIN"/>
    <property type="match status" value="1"/>
</dbReference>
<dbReference type="GO" id="GO:0070403">
    <property type="term" value="F:NAD+ binding"/>
    <property type="evidence" value="ECO:0007669"/>
    <property type="project" value="InterPro"/>
</dbReference>
<keyword evidence="3" id="KW-0479">Metal-binding</keyword>
<dbReference type="RefSeq" id="XP_001707722.1">
    <property type="nucleotide sequence ID" value="XM_001707670.1"/>
</dbReference>
<dbReference type="GO" id="GO:0017136">
    <property type="term" value="F:histone deacetylase activity, NAD-dependent"/>
    <property type="evidence" value="ECO:0000318"/>
    <property type="project" value="GO_Central"/>
</dbReference>
<keyword evidence="7" id="KW-1185">Reference proteome</keyword>
<dbReference type="SMR" id="A8BD53"/>
<evidence type="ECO:0000256" key="3">
    <source>
        <dbReference type="ARBA" id="ARBA00022723"/>
    </source>
</evidence>
<dbReference type="Gene3D" id="3.40.50.1220">
    <property type="entry name" value="TPP-binding domain"/>
    <property type="match status" value="1"/>
</dbReference>
<dbReference type="GO" id="GO:0005634">
    <property type="term" value="C:nucleus"/>
    <property type="evidence" value="ECO:0000318"/>
    <property type="project" value="GO_Central"/>
</dbReference>
<evidence type="ECO:0000256" key="1">
    <source>
        <dbReference type="ARBA" id="ARBA00001947"/>
    </source>
</evidence>
<name>A8BD53_GIAIC</name>
<dbReference type="Pfam" id="PF02146">
    <property type="entry name" value="SIR2"/>
    <property type="match status" value="1"/>
</dbReference>
<dbReference type="KEGG" id="gla:GL50803_0010708"/>
<protein>
    <submittedName>
        <fullName evidence="6">Sir2 family protein</fullName>
    </submittedName>
</protein>
<sequence length="680" mass="74594">MPANYGQTLKRLVESISRAKKESIVILAGAGISVAAGIPDFRSKGTGLYSQLERYNLPTPTSMFDLSYYCLRPRPFSSLSVSIFPSYKYKPTMAHHFFKILEDRGLVRFIYTQNIDELEIFAGVSPRRILQCHGSYCKGLYCLGNVSGVCTYQVEDQNVFRAAAMDQSVSHCPRCGRVLKPRIVFFGEQLPSEFQLAPEIIGDAEKTSMLLILGTSLTVAPFNFLAEMVPNEALRVLINRDPAGYVNQALRFYANAHPEKTAADVFANEQLMQEALDLVGRDGMDMFLPGDIETTISSLAELMGCKDELVNLKKDCDNKFESLLEKESKEAKEATVDGVTEALVPFFYSKSLRVPTSIAITGQTSTGEAIVGMLGFSTKSQLALMQNANVIASENVVVDITRLPSSVFTKFKTILDAIGFSTSTKELAIRHASYHNTIGKCVYAPLNCHWASYCHSFVGIISSSGGDSTGTFNSDVWDTITRWPKSLLAPDISVEEAGDPGATYRAHTSSSLPISHFTDYSLVPLCDTQTLDCELLQDPNYDVSLFTSSPLSRYLAGSGDNAVAGVLLKSTTLPQELDALHFRITPKYDDQLNDLVEKLQRRRESLTDDLKTMAKPYVISELSIQPCSSAAIVSVHYHSPLASKRAAAQELISSSFTGLIKRVAGDLIKSTCLTDEPSGK</sequence>
<dbReference type="GeneID" id="5700627"/>
<evidence type="ECO:0000313" key="6">
    <source>
        <dbReference type="EMBL" id="KAE8304186.1"/>
    </source>
</evidence>
<gene>
    <name evidence="6" type="ORF">GL50803_0010708</name>
</gene>
<keyword evidence="5" id="KW-0520">NAD</keyword>
<comment type="cofactor">
    <cofactor evidence="1">
        <name>Zn(2+)</name>
        <dbReference type="ChEBI" id="CHEBI:29105"/>
    </cofactor>
</comment>
<dbReference type="CDD" id="cd01408">
    <property type="entry name" value="SIRT1"/>
    <property type="match status" value="1"/>
</dbReference>
<organism evidence="6 7">
    <name type="scientific">Giardia intestinalis (strain ATCC 50803 / WB clone C6)</name>
    <name type="common">Giardia lamblia</name>
    <dbReference type="NCBI Taxonomy" id="184922"/>
    <lineage>
        <taxon>Eukaryota</taxon>
        <taxon>Metamonada</taxon>
        <taxon>Diplomonadida</taxon>
        <taxon>Hexamitidae</taxon>
        <taxon>Giardiinae</taxon>
        <taxon>Giardia</taxon>
    </lineage>
</organism>
<reference evidence="6 7" key="1">
    <citation type="journal article" date="2007" name="Science">
        <title>Genomic minimalism in the early diverging intestinal parasite Giardia lamblia.</title>
        <authorList>
            <person name="Morrison H.G."/>
            <person name="McArthur A.G."/>
            <person name="Gillin F.D."/>
            <person name="Aley S.B."/>
            <person name="Adam R.D."/>
            <person name="Olsen G.J."/>
            <person name="Best A.A."/>
            <person name="Cande W.Z."/>
            <person name="Chen F."/>
            <person name="Cipriano M.J."/>
            <person name="Davids B.J."/>
            <person name="Dawson S.C."/>
            <person name="Elmendorf H.G."/>
            <person name="Hehl A.B."/>
            <person name="Holder M.E."/>
            <person name="Huse S.M."/>
            <person name="Kim U.U."/>
            <person name="Lasek-Nesselquist E."/>
            <person name="Manning G."/>
            <person name="Nigam A."/>
            <person name="Nixon J.E."/>
            <person name="Palm D."/>
            <person name="Passamaneck N.E."/>
            <person name="Prabhu A."/>
            <person name="Reich C.I."/>
            <person name="Reiner D.S."/>
            <person name="Samuelson J."/>
            <person name="Svard S.G."/>
            <person name="Sogin M.L."/>
        </authorList>
    </citation>
    <scope>NUCLEOTIDE SEQUENCE [LARGE SCALE GENOMIC DNA]</scope>
    <source>
        <strain evidence="6 7">WB C6</strain>
    </source>
</reference>
<dbReference type="InterPro" id="IPR050134">
    <property type="entry name" value="NAD-dep_sirtuin_deacylases"/>
</dbReference>
<keyword evidence="2" id="KW-0808">Transferase</keyword>
<accession>A8BD53</accession>
<dbReference type="STRING" id="184922.A8BD53"/>
<dbReference type="GO" id="GO:0000183">
    <property type="term" value="P:rDNA heterochromatin formation"/>
    <property type="evidence" value="ECO:0000318"/>
    <property type="project" value="GO_Central"/>
</dbReference>
<dbReference type="Gene3D" id="3.30.1600.10">
    <property type="entry name" value="SIR2/SIRT2 'Small Domain"/>
    <property type="match status" value="1"/>
</dbReference>
<keyword evidence="4" id="KW-0862">Zinc</keyword>